<accession>A0A848G6P1</accession>
<dbReference type="SUPFAM" id="SSF46458">
    <property type="entry name" value="Globin-like"/>
    <property type="match status" value="1"/>
</dbReference>
<evidence type="ECO:0000256" key="2">
    <source>
        <dbReference type="ARBA" id="ARBA00022617"/>
    </source>
</evidence>
<dbReference type="GO" id="GO:0046872">
    <property type="term" value="F:metal ion binding"/>
    <property type="evidence" value="ECO:0007669"/>
    <property type="project" value="UniProtKB-KW"/>
</dbReference>
<dbReference type="AlphaFoldDB" id="A0A848G6P1"/>
<dbReference type="CDD" id="cd08916">
    <property type="entry name" value="TrHb3_P"/>
    <property type="match status" value="1"/>
</dbReference>
<dbReference type="Pfam" id="PF01152">
    <property type="entry name" value="Bac_globin"/>
    <property type="match status" value="1"/>
</dbReference>
<keyword evidence="1" id="KW-0813">Transport</keyword>
<dbReference type="GO" id="GO:0020037">
    <property type="term" value="F:heme binding"/>
    <property type="evidence" value="ECO:0007669"/>
    <property type="project" value="InterPro"/>
</dbReference>
<evidence type="ECO:0000256" key="4">
    <source>
        <dbReference type="ARBA" id="ARBA00023004"/>
    </source>
</evidence>
<evidence type="ECO:0000313" key="6">
    <source>
        <dbReference type="EMBL" id="NML26920.1"/>
    </source>
</evidence>
<evidence type="ECO:0000256" key="5">
    <source>
        <dbReference type="PIRSR" id="PIRSR601486-1"/>
    </source>
</evidence>
<keyword evidence="4 5" id="KW-0408">Iron</keyword>
<proteinExistence type="predicted"/>
<dbReference type="EMBL" id="JABBGA010000011">
    <property type="protein sequence ID" value="NML26920.1"/>
    <property type="molecule type" value="Genomic_DNA"/>
</dbReference>
<dbReference type="InterPro" id="IPR001486">
    <property type="entry name" value="Hemoglobin_trunc"/>
</dbReference>
<keyword evidence="2 5" id="KW-0349">Heme</keyword>
<reference evidence="6 7" key="1">
    <citation type="submission" date="2020-04" db="EMBL/GenBank/DDBJ databases">
        <title>Zoogloea sp. G-4-1-14 isolated from soil.</title>
        <authorList>
            <person name="Dahal R.H."/>
        </authorList>
    </citation>
    <scope>NUCLEOTIDE SEQUENCE [LARGE SCALE GENOMIC DNA]</scope>
    <source>
        <strain evidence="6 7">G-4-1-14</strain>
    </source>
</reference>
<dbReference type="InterPro" id="IPR012292">
    <property type="entry name" value="Globin/Proto"/>
</dbReference>
<evidence type="ECO:0000256" key="3">
    <source>
        <dbReference type="ARBA" id="ARBA00022723"/>
    </source>
</evidence>
<dbReference type="Proteomes" id="UP000580043">
    <property type="component" value="Unassembled WGS sequence"/>
</dbReference>
<name>A0A848G6P1_9RHOO</name>
<evidence type="ECO:0000313" key="7">
    <source>
        <dbReference type="Proteomes" id="UP000580043"/>
    </source>
</evidence>
<dbReference type="InterPro" id="IPR009050">
    <property type="entry name" value="Globin-like_sf"/>
</dbReference>
<gene>
    <name evidence="6" type="ORF">HHL15_14290</name>
</gene>
<sequence>MQDAVGLDEAHLEALVRGFYTRARQDPVLGPVFAVAVTDWEHHLQVVTDFWSRILLGSQRYFGSPYTAHMRLPLQPAHFDRWLALFREAAADFLPPDAAVTAVAKAEMMAASFKAGLEGASLSAP</sequence>
<organism evidence="6 7">
    <name type="scientific">Zoogloea dura</name>
    <dbReference type="NCBI Taxonomy" id="2728840"/>
    <lineage>
        <taxon>Bacteria</taxon>
        <taxon>Pseudomonadati</taxon>
        <taxon>Pseudomonadota</taxon>
        <taxon>Betaproteobacteria</taxon>
        <taxon>Rhodocyclales</taxon>
        <taxon>Zoogloeaceae</taxon>
        <taxon>Zoogloea</taxon>
    </lineage>
</organism>
<protein>
    <submittedName>
        <fullName evidence="6">Group III truncated hemoglobin</fullName>
    </submittedName>
</protein>
<comment type="caution">
    <text evidence="6">The sequence shown here is derived from an EMBL/GenBank/DDBJ whole genome shotgun (WGS) entry which is preliminary data.</text>
</comment>
<dbReference type="GO" id="GO:0019825">
    <property type="term" value="F:oxygen binding"/>
    <property type="evidence" value="ECO:0007669"/>
    <property type="project" value="InterPro"/>
</dbReference>
<dbReference type="Gene3D" id="1.10.490.10">
    <property type="entry name" value="Globins"/>
    <property type="match status" value="1"/>
</dbReference>
<keyword evidence="7" id="KW-1185">Reference proteome</keyword>
<keyword evidence="3 5" id="KW-0479">Metal-binding</keyword>
<feature type="binding site" description="distal binding residue" evidence="5">
    <location>
        <position position="42"/>
    </location>
    <ligand>
        <name>heme</name>
        <dbReference type="ChEBI" id="CHEBI:30413"/>
    </ligand>
    <ligandPart>
        <name>Fe</name>
        <dbReference type="ChEBI" id="CHEBI:18248"/>
    </ligandPart>
</feature>
<evidence type="ECO:0000256" key="1">
    <source>
        <dbReference type="ARBA" id="ARBA00022448"/>
    </source>
</evidence>
<dbReference type="RefSeq" id="WP_169146460.1">
    <property type="nucleotide sequence ID" value="NZ_JABBGA010000011.1"/>
</dbReference>